<reference evidence="2 3" key="1">
    <citation type="submission" date="2020-10" db="EMBL/GenBank/DDBJ databases">
        <title>Ca. Dormibacterota MAGs.</title>
        <authorList>
            <person name="Montgomery K."/>
        </authorList>
    </citation>
    <scope>NUCLEOTIDE SEQUENCE [LARGE SCALE GENOMIC DNA]</scope>
    <source>
        <strain evidence="2">Mitchell_Peninsula_5</strain>
    </source>
</reference>
<dbReference type="InterPro" id="IPR036754">
    <property type="entry name" value="YbaK/aa-tRNA-synt-asso_dom_sf"/>
</dbReference>
<dbReference type="GO" id="GO:0002161">
    <property type="term" value="F:aminoacyl-tRNA deacylase activity"/>
    <property type="evidence" value="ECO:0007669"/>
    <property type="project" value="InterPro"/>
</dbReference>
<dbReference type="Proteomes" id="UP000614410">
    <property type="component" value="Unassembled WGS sequence"/>
</dbReference>
<dbReference type="SUPFAM" id="SSF55826">
    <property type="entry name" value="YbaK/ProRS associated domain"/>
    <property type="match status" value="1"/>
</dbReference>
<evidence type="ECO:0000259" key="1">
    <source>
        <dbReference type="Pfam" id="PF04073"/>
    </source>
</evidence>
<dbReference type="Pfam" id="PF04073">
    <property type="entry name" value="tRNA_edit"/>
    <property type="match status" value="1"/>
</dbReference>
<organism evidence="2 3">
    <name type="scientific">Candidatus Amunia macphersoniae</name>
    <dbReference type="NCBI Taxonomy" id="3127014"/>
    <lineage>
        <taxon>Bacteria</taxon>
        <taxon>Bacillati</taxon>
        <taxon>Candidatus Dormiibacterota</taxon>
        <taxon>Candidatus Dormibacteria</taxon>
        <taxon>Candidatus Aeolococcales</taxon>
        <taxon>Candidatus Aeolococcaceae</taxon>
        <taxon>Candidatus Amunia</taxon>
    </lineage>
</organism>
<dbReference type="AlphaFoldDB" id="A0A934KPH8"/>
<evidence type="ECO:0000313" key="3">
    <source>
        <dbReference type="Proteomes" id="UP000614410"/>
    </source>
</evidence>
<accession>A0A934KPH8</accession>
<gene>
    <name evidence="2" type="ORF">JF887_08715</name>
</gene>
<comment type="caution">
    <text evidence="2">The sequence shown here is derived from an EMBL/GenBank/DDBJ whole genome shotgun (WGS) entry which is preliminary data.</text>
</comment>
<dbReference type="EMBL" id="JAEKNN010000046">
    <property type="protein sequence ID" value="MBJ7609495.1"/>
    <property type="molecule type" value="Genomic_DNA"/>
</dbReference>
<protein>
    <recommendedName>
        <fullName evidence="1">YbaK/aminoacyl-tRNA synthetase-associated domain-containing protein</fullName>
    </recommendedName>
</protein>
<feature type="domain" description="YbaK/aminoacyl-tRNA synthetase-associated" evidence="1">
    <location>
        <begin position="19"/>
        <end position="138"/>
    </location>
</feature>
<dbReference type="InterPro" id="IPR007214">
    <property type="entry name" value="YbaK/aa-tRNA-synth-assoc-dom"/>
</dbReference>
<dbReference type="Gene3D" id="3.90.960.10">
    <property type="entry name" value="YbaK/aminoacyl-tRNA synthetase-associated domain"/>
    <property type="match status" value="1"/>
</dbReference>
<proteinExistence type="predicted"/>
<sequence>MARALKDLGVAYRTVPCDPSLADTASFCEAYGFDPADCANCMVIASRRPAGSLIPALVLATTRLDVNGRCCELMGVRRASFASAAQTTELSGMEIGGVTPFGLPDDLLPVHVDDQVLSRSQVVVGGGDRSLKLVVDPAVFAGLSLFRVVRGLAA</sequence>
<evidence type="ECO:0000313" key="2">
    <source>
        <dbReference type="EMBL" id="MBJ7609495.1"/>
    </source>
</evidence>
<name>A0A934KPH8_9BACT</name>